<dbReference type="AlphaFoldDB" id="A0AAE2S998"/>
<keyword evidence="4" id="KW-0804">Transcription</keyword>
<name>A0AAE2S998_9BACT</name>
<evidence type="ECO:0000313" key="7">
    <source>
        <dbReference type="EMBL" id="MBK1853343.1"/>
    </source>
</evidence>
<dbReference type="RefSeq" id="WP_309487942.1">
    <property type="nucleotide sequence ID" value="NZ_JAENIG010000001.1"/>
</dbReference>
<accession>A0AAE2S998</accession>
<dbReference type="GO" id="GO:0006352">
    <property type="term" value="P:DNA-templated transcription initiation"/>
    <property type="evidence" value="ECO:0007669"/>
    <property type="project" value="InterPro"/>
</dbReference>
<evidence type="ECO:0000313" key="8">
    <source>
        <dbReference type="Proteomes" id="UP000634206"/>
    </source>
</evidence>
<organism evidence="7 8">
    <name type="scientific">Oceaniferula flava</name>
    <dbReference type="NCBI Taxonomy" id="2800421"/>
    <lineage>
        <taxon>Bacteria</taxon>
        <taxon>Pseudomonadati</taxon>
        <taxon>Verrucomicrobiota</taxon>
        <taxon>Verrucomicrobiia</taxon>
        <taxon>Verrucomicrobiales</taxon>
        <taxon>Verrucomicrobiaceae</taxon>
        <taxon>Oceaniferula</taxon>
    </lineage>
</organism>
<dbReference type="InterPro" id="IPR014284">
    <property type="entry name" value="RNA_pol_sigma-70_dom"/>
</dbReference>
<comment type="caution">
    <text evidence="7">The sequence shown here is derived from an EMBL/GenBank/DDBJ whole genome shotgun (WGS) entry which is preliminary data.</text>
</comment>
<evidence type="ECO:0000256" key="2">
    <source>
        <dbReference type="ARBA" id="ARBA00023015"/>
    </source>
</evidence>
<keyword evidence="3" id="KW-0731">Sigma factor</keyword>
<dbReference type="Gene3D" id="1.10.1740.10">
    <property type="match status" value="1"/>
</dbReference>
<gene>
    <name evidence="7" type="ORF">JIN83_00065</name>
</gene>
<dbReference type="InterPro" id="IPR039425">
    <property type="entry name" value="RNA_pol_sigma-70-like"/>
</dbReference>
<dbReference type="InterPro" id="IPR013249">
    <property type="entry name" value="RNA_pol_sigma70_r4_t2"/>
</dbReference>
<dbReference type="NCBIfam" id="TIGR02937">
    <property type="entry name" value="sigma70-ECF"/>
    <property type="match status" value="1"/>
</dbReference>
<evidence type="ECO:0000259" key="6">
    <source>
        <dbReference type="Pfam" id="PF08281"/>
    </source>
</evidence>
<dbReference type="Proteomes" id="UP000634206">
    <property type="component" value="Unassembled WGS sequence"/>
</dbReference>
<reference evidence="7" key="1">
    <citation type="submission" date="2021-01" db="EMBL/GenBank/DDBJ databases">
        <title>Modified the classification status of verrucomicrobia.</title>
        <authorList>
            <person name="Feng X."/>
        </authorList>
    </citation>
    <scope>NUCLEOTIDE SEQUENCE</scope>
    <source>
        <strain evidence="7">5K15</strain>
    </source>
</reference>
<comment type="similarity">
    <text evidence="1">Belongs to the sigma-70 factor family. ECF subfamily.</text>
</comment>
<dbReference type="Pfam" id="PF04542">
    <property type="entry name" value="Sigma70_r2"/>
    <property type="match status" value="1"/>
</dbReference>
<dbReference type="Pfam" id="PF08281">
    <property type="entry name" value="Sigma70_r4_2"/>
    <property type="match status" value="1"/>
</dbReference>
<dbReference type="SUPFAM" id="SSF88946">
    <property type="entry name" value="Sigma2 domain of RNA polymerase sigma factors"/>
    <property type="match status" value="1"/>
</dbReference>
<evidence type="ECO:0000256" key="3">
    <source>
        <dbReference type="ARBA" id="ARBA00023082"/>
    </source>
</evidence>
<evidence type="ECO:0000256" key="4">
    <source>
        <dbReference type="ARBA" id="ARBA00023163"/>
    </source>
</evidence>
<keyword evidence="2" id="KW-0805">Transcription regulation</keyword>
<dbReference type="InterPro" id="IPR013325">
    <property type="entry name" value="RNA_pol_sigma_r2"/>
</dbReference>
<dbReference type="Gene3D" id="1.10.10.10">
    <property type="entry name" value="Winged helix-like DNA-binding domain superfamily/Winged helix DNA-binding domain"/>
    <property type="match status" value="1"/>
</dbReference>
<evidence type="ECO:0000256" key="1">
    <source>
        <dbReference type="ARBA" id="ARBA00010641"/>
    </source>
</evidence>
<dbReference type="InterPro" id="IPR036388">
    <property type="entry name" value="WH-like_DNA-bd_sf"/>
</dbReference>
<protein>
    <submittedName>
        <fullName evidence="7">Sigma-70 family RNA polymerase sigma factor</fullName>
    </submittedName>
</protein>
<sequence length="201" mass="22321">MMPASPTPSSPSSSPKDELWASDEVRSSLLRFVLSRVRDPHVAEDLTQEILLKAFEKINHLKDPQRRRPWLYQIARNTIADYFRGAQKSATFLDDGAADDSLASLVHADGKNYFPEILSAFLREVVEGLPPIYRDALCFTDCQGHSQVELAKNAGISVSGAKSRVQRARAAVRDAVERCCLLETDRYGGVVEVEPRPGYCA</sequence>
<proteinExistence type="inferred from homology"/>
<feature type="domain" description="RNA polymerase sigma factor 70 region 4 type 2" evidence="6">
    <location>
        <begin position="122"/>
        <end position="171"/>
    </location>
</feature>
<evidence type="ECO:0000259" key="5">
    <source>
        <dbReference type="Pfam" id="PF04542"/>
    </source>
</evidence>
<feature type="domain" description="RNA polymerase sigma-70 region 2" evidence="5">
    <location>
        <begin position="26"/>
        <end position="87"/>
    </location>
</feature>
<dbReference type="GO" id="GO:0016987">
    <property type="term" value="F:sigma factor activity"/>
    <property type="evidence" value="ECO:0007669"/>
    <property type="project" value="UniProtKB-KW"/>
</dbReference>
<dbReference type="PANTHER" id="PTHR43133:SF62">
    <property type="entry name" value="RNA POLYMERASE SIGMA FACTOR SIGZ"/>
    <property type="match status" value="1"/>
</dbReference>
<keyword evidence="8" id="KW-1185">Reference proteome</keyword>
<dbReference type="InterPro" id="IPR007627">
    <property type="entry name" value="RNA_pol_sigma70_r2"/>
</dbReference>
<dbReference type="GO" id="GO:0003677">
    <property type="term" value="F:DNA binding"/>
    <property type="evidence" value="ECO:0007669"/>
    <property type="project" value="InterPro"/>
</dbReference>
<dbReference type="SUPFAM" id="SSF88659">
    <property type="entry name" value="Sigma3 and sigma4 domains of RNA polymerase sigma factors"/>
    <property type="match status" value="1"/>
</dbReference>
<dbReference type="InterPro" id="IPR013324">
    <property type="entry name" value="RNA_pol_sigma_r3/r4-like"/>
</dbReference>
<dbReference type="PANTHER" id="PTHR43133">
    <property type="entry name" value="RNA POLYMERASE ECF-TYPE SIGMA FACTO"/>
    <property type="match status" value="1"/>
</dbReference>
<dbReference type="EMBL" id="JAENIG010000001">
    <property type="protein sequence ID" value="MBK1853343.1"/>
    <property type="molecule type" value="Genomic_DNA"/>
</dbReference>